<evidence type="ECO:0000259" key="1">
    <source>
        <dbReference type="Pfam" id="PF07589"/>
    </source>
</evidence>
<evidence type="ECO:0000313" key="2">
    <source>
        <dbReference type="EMBL" id="OQW86194.1"/>
    </source>
</evidence>
<reference evidence="2 3" key="1">
    <citation type="submission" date="2017-01" db="EMBL/GenBank/DDBJ databases">
        <title>Novel large sulfur bacteria in the metagenomes of groundwater-fed chemosynthetic microbial mats in the Lake Huron basin.</title>
        <authorList>
            <person name="Sharrar A.M."/>
            <person name="Flood B.E."/>
            <person name="Bailey J.V."/>
            <person name="Jones D.S."/>
            <person name="Biddanda B."/>
            <person name="Ruberg S.A."/>
            <person name="Marcus D.N."/>
            <person name="Dick G.J."/>
        </authorList>
    </citation>
    <scope>NUCLEOTIDE SEQUENCE [LARGE SCALE GENOMIC DNA]</scope>
    <source>
        <strain evidence="2">A7</strain>
    </source>
</reference>
<proteinExistence type="predicted"/>
<accession>A0A1W9KPV3</accession>
<evidence type="ECO:0000313" key="3">
    <source>
        <dbReference type="Proteomes" id="UP000192505"/>
    </source>
</evidence>
<name>A0A1W9KPV3_9BURK</name>
<feature type="domain" description="Ice-binding protein C-terminal" evidence="1">
    <location>
        <begin position="162"/>
        <end position="187"/>
    </location>
</feature>
<dbReference type="Proteomes" id="UP000192505">
    <property type="component" value="Unassembled WGS sequence"/>
</dbReference>
<gene>
    <name evidence="2" type="ORF">BWK72_18220</name>
</gene>
<dbReference type="EMBL" id="MTEI01000020">
    <property type="protein sequence ID" value="OQW86194.1"/>
    <property type="molecule type" value="Genomic_DNA"/>
</dbReference>
<dbReference type="Pfam" id="PF07589">
    <property type="entry name" value="PEP-CTERM"/>
    <property type="match status" value="1"/>
</dbReference>
<protein>
    <recommendedName>
        <fullName evidence="1">Ice-binding protein C-terminal domain-containing protein</fullName>
    </recommendedName>
</protein>
<comment type="caution">
    <text evidence="2">The sequence shown here is derived from an EMBL/GenBank/DDBJ whole genome shotgun (WGS) entry which is preliminary data.</text>
</comment>
<dbReference type="InterPro" id="IPR013424">
    <property type="entry name" value="Ice-binding_C"/>
</dbReference>
<dbReference type="NCBIfam" id="NF035944">
    <property type="entry name" value="PEPxxWA-CTERM"/>
    <property type="match status" value="1"/>
</dbReference>
<sequence length="192" mass="20859">MVVDFNSLLSNTTNHTVTVPKPYIEDGFTLTTGSGSPYTSYGGGLIYALTPSNPHWLGSPAVYSGVITNYGSFFTLERVDGGVFDLLSMDVALLNNYPHFDVYGYLPNGGSVHQYNSIPYIPQNYNSFQTLSYGSNFKGVNKLQFSSVYAQVDNINLSVAAAVPEPETYVMMLAGLGLIGAIARRRKAKQIS</sequence>
<dbReference type="NCBIfam" id="TIGR02595">
    <property type="entry name" value="PEP_CTERM"/>
    <property type="match status" value="1"/>
</dbReference>
<dbReference type="AlphaFoldDB" id="A0A1W9KPV3"/>
<organism evidence="2 3">
    <name type="scientific">Rhodoferax ferrireducens</name>
    <dbReference type="NCBI Taxonomy" id="192843"/>
    <lineage>
        <taxon>Bacteria</taxon>
        <taxon>Pseudomonadati</taxon>
        <taxon>Pseudomonadota</taxon>
        <taxon>Betaproteobacteria</taxon>
        <taxon>Burkholderiales</taxon>
        <taxon>Comamonadaceae</taxon>
        <taxon>Rhodoferax</taxon>
    </lineage>
</organism>